<dbReference type="EMBL" id="MFHT01000019">
    <property type="protein sequence ID" value="OGF77388.1"/>
    <property type="molecule type" value="Genomic_DNA"/>
</dbReference>
<evidence type="ECO:0000313" key="2">
    <source>
        <dbReference type="Proteomes" id="UP000177723"/>
    </source>
</evidence>
<gene>
    <name evidence="1" type="ORF">A3F23_03610</name>
</gene>
<protein>
    <submittedName>
        <fullName evidence="1">Uncharacterized protein</fullName>
    </submittedName>
</protein>
<proteinExistence type="predicted"/>
<dbReference type="Proteomes" id="UP000177723">
    <property type="component" value="Unassembled WGS sequence"/>
</dbReference>
<accession>A0A1F5WP03</accession>
<sequence length="117" mass="13351">MDNDDVPRRIVVLKAMEELFRGRGDSAYFFRAYDDVTSLLAGIRMGIKRGLPMMPELLDYAVVNSRVAILQETKKFLTSLILNSGAVRDNLARKINDLLGDSLAEFHNRSRLMRFTE</sequence>
<organism evidence="1 2">
    <name type="scientific">Candidatus Giovannonibacteria bacterium RIFCSPHIGHO2_12_FULL_43_15</name>
    <dbReference type="NCBI Taxonomy" id="1798341"/>
    <lineage>
        <taxon>Bacteria</taxon>
        <taxon>Candidatus Giovannoniibacteriota</taxon>
    </lineage>
</organism>
<reference evidence="1 2" key="1">
    <citation type="journal article" date="2016" name="Nat. Commun.">
        <title>Thousands of microbial genomes shed light on interconnected biogeochemical processes in an aquifer system.</title>
        <authorList>
            <person name="Anantharaman K."/>
            <person name="Brown C.T."/>
            <person name="Hug L.A."/>
            <person name="Sharon I."/>
            <person name="Castelle C.J."/>
            <person name="Probst A.J."/>
            <person name="Thomas B.C."/>
            <person name="Singh A."/>
            <person name="Wilkins M.J."/>
            <person name="Karaoz U."/>
            <person name="Brodie E.L."/>
            <person name="Williams K.H."/>
            <person name="Hubbard S.S."/>
            <person name="Banfield J.F."/>
        </authorList>
    </citation>
    <scope>NUCLEOTIDE SEQUENCE [LARGE SCALE GENOMIC DNA]</scope>
</reference>
<evidence type="ECO:0000313" key="1">
    <source>
        <dbReference type="EMBL" id="OGF77388.1"/>
    </source>
</evidence>
<comment type="caution">
    <text evidence="1">The sequence shown here is derived from an EMBL/GenBank/DDBJ whole genome shotgun (WGS) entry which is preliminary data.</text>
</comment>
<name>A0A1F5WP03_9BACT</name>
<dbReference type="AlphaFoldDB" id="A0A1F5WP03"/>